<dbReference type="PRINTS" id="PR00359">
    <property type="entry name" value="BP450"/>
</dbReference>
<dbReference type="InterPro" id="IPR036396">
    <property type="entry name" value="Cyt_P450_sf"/>
</dbReference>
<reference evidence="9 10" key="2">
    <citation type="journal article" date="2015" name="Stand. Genomic Sci.">
        <title>Draft genome sequence of marine-derived Streptomyces sp. TP-A0598, a producer of anti-MRSA antibiotic lydicamycins.</title>
        <authorList>
            <person name="Komaki H."/>
            <person name="Ichikawa N."/>
            <person name="Hosoyama A."/>
            <person name="Fujita N."/>
            <person name="Igarashi Y."/>
        </authorList>
    </citation>
    <scope>NUCLEOTIDE SEQUENCE [LARGE SCALE GENOMIC DNA]</scope>
    <source>
        <strain evidence="9 10">NBRC 110027</strain>
    </source>
</reference>
<gene>
    <name evidence="9" type="ORF">TPA0598_01_00730</name>
</gene>
<accession>A0A0P4QZ85</accession>
<keyword evidence="3 7" id="KW-0479">Metal-binding</keyword>
<feature type="region of interest" description="Disordered" evidence="8">
    <location>
        <begin position="1"/>
        <end position="32"/>
    </location>
</feature>
<evidence type="ECO:0000313" key="9">
    <source>
        <dbReference type="EMBL" id="GAO05704.1"/>
    </source>
</evidence>
<organism evidence="9 10">
    <name type="scientific">Streptomyces lydicamycinicus</name>
    <dbReference type="NCBI Taxonomy" id="1546107"/>
    <lineage>
        <taxon>Bacteria</taxon>
        <taxon>Bacillati</taxon>
        <taxon>Actinomycetota</taxon>
        <taxon>Actinomycetes</taxon>
        <taxon>Kitasatosporales</taxon>
        <taxon>Streptomycetaceae</taxon>
        <taxon>Streptomyces</taxon>
    </lineage>
</organism>
<reference evidence="10" key="1">
    <citation type="submission" date="2014-09" db="EMBL/GenBank/DDBJ databases">
        <title>Whole genome shotgun sequence of Streptomyces sp. NBRC 110027.</title>
        <authorList>
            <person name="Komaki H."/>
            <person name="Ichikawa N."/>
            <person name="Katano-Makiyama Y."/>
            <person name="Hosoyama A."/>
            <person name="Hashimoto M."/>
            <person name="Uohara A."/>
            <person name="Kitahashi Y."/>
            <person name="Ohji S."/>
            <person name="Kimura A."/>
            <person name="Yamazoe A."/>
            <person name="Igarashi Y."/>
            <person name="Fujita N."/>
        </authorList>
    </citation>
    <scope>NUCLEOTIDE SEQUENCE [LARGE SCALE GENOMIC DNA]</scope>
    <source>
        <strain evidence="10">NBRC 110027</strain>
    </source>
</reference>
<dbReference type="Pfam" id="PF00067">
    <property type="entry name" value="p450"/>
    <property type="match status" value="1"/>
</dbReference>
<proteinExistence type="inferred from homology"/>
<evidence type="ECO:0000256" key="8">
    <source>
        <dbReference type="SAM" id="MobiDB-lite"/>
    </source>
</evidence>
<dbReference type="InterPro" id="IPR017972">
    <property type="entry name" value="Cyt_P450_CS"/>
</dbReference>
<dbReference type="PANTHER" id="PTHR46696">
    <property type="entry name" value="P450, PUTATIVE (EUROFUNG)-RELATED"/>
    <property type="match status" value="1"/>
</dbReference>
<keyword evidence="4 7" id="KW-0560">Oxidoreductase</keyword>
<keyword evidence="2 7" id="KW-0349">Heme</keyword>
<evidence type="ECO:0000256" key="6">
    <source>
        <dbReference type="ARBA" id="ARBA00023033"/>
    </source>
</evidence>
<sequence length="423" mass="45918">MTTTQPTTGHEPATGHEPTTGPGPLAGMQPAARPMPMERACPFSAPEEFRTLREEEPVTPVTFPDGAKGWLVSRYADVRAVLTDPRFGANRRLLRAGDPAQDGAPLPPPPPGMFIMMDPPEHTRFRRLLTGQFTVRRMQKLAPAIERIVAEHLDAMAAAEGPVDLLRVFALPIPSLVICELLGVPYADREQFQQNAGRLLRIDASQEEALQAHTAMNQHIHQLAVAKRAHPTDDILSGLVQSEQLTDEEVAGVGALLLLAGHETTANMIALGTMCLLRNPGQLAALRADPALMDGAIEELLRYLTIVQYGLRRVALEDVELGGQLIEAGATVVASLTSGNRDATHFSGDPDALDVSRPYSPHLAFGHGVHQCIGQQLARVEMKAALSALIERFPTLRLAVPADQVPMRDDMLIYGVHKLPVTW</sequence>
<dbReference type="InterPro" id="IPR001128">
    <property type="entry name" value="Cyt_P450"/>
</dbReference>
<comment type="similarity">
    <text evidence="1 7">Belongs to the cytochrome P450 family.</text>
</comment>
<comment type="caution">
    <text evidence="9">The sequence shown here is derived from an EMBL/GenBank/DDBJ whole genome shotgun (WGS) entry which is preliminary data.</text>
</comment>
<dbReference type="CDD" id="cd11030">
    <property type="entry name" value="CYP105-like"/>
    <property type="match status" value="1"/>
</dbReference>
<evidence type="ECO:0000256" key="2">
    <source>
        <dbReference type="ARBA" id="ARBA00022617"/>
    </source>
</evidence>
<dbReference type="FunFam" id="1.10.630.10:FF:000018">
    <property type="entry name" value="Cytochrome P450 monooxygenase"/>
    <property type="match status" value="1"/>
</dbReference>
<dbReference type="PROSITE" id="PS00086">
    <property type="entry name" value="CYTOCHROME_P450"/>
    <property type="match status" value="1"/>
</dbReference>
<dbReference type="PRINTS" id="PR00385">
    <property type="entry name" value="P450"/>
</dbReference>
<evidence type="ECO:0000313" key="10">
    <source>
        <dbReference type="Proteomes" id="UP000048965"/>
    </source>
</evidence>
<dbReference type="PANTHER" id="PTHR46696:SF1">
    <property type="entry name" value="CYTOCHROME P450 YJIB-RELATED"/>
    <property type="match status" value="1"/>
</dbReference>
<dbReference type="Gene3D" id="1.10.630.10">
    <property type="entry name" value="Cytochrome P450"/>
    <property type="match status" value="1"/>
</dbReference>
<dbReference type="SUPFAM" id="SSF48264">
    <property type="entry name" value="Cytochrome P450"/>
    <property type="match status" value="1"/>
</dbReference>
<evidence type="ECO:0000256" key="3">
    <source>
        <dbReference type="ARBA" id="ARBA00022723"/>
    </source>
</evidence>
<dbReference type="GO" id="GO:0004497">
    <property type="term" value="F:monooxygenase activity"/>
    <property type="evidence" value="ECO:0007669"/>
    <property type="project" value="UniProtKB-KW"/>
</dbReference>
<name>A0A0P4QZ85_9ACTN</name>
<evidence type="ECO:0000256" key="4">
    <source>
        <dbReference type="ARBA" id="ARBA00023002"/>
    </source>
</evidence>
<dbReference type="GO" id="GO:0016705">
    <property type="term" value="F:oxidoreductase activity, acting on paired donors, with incorporation or reduction of molecular oxygen"/>
    <property type="evidence" value="ECO:0007669"/>
    <property type="project" value="InterPro"/>
</dbReference>
<keyword evidence="5 7" id="KW-0408">Iron</keyword>
<dbReference type="Proteomes" id="UP000048965">
    <property type="component" value="Unassembled WGS sequence"/>
</dbReference>
<evidence type="ECO:0000256" key="1">
    <source>
        <dbReference type="ARBA" id="ARBA00010617"/>
    </source>
</evidence>
<protein>
    <submittedName>
        <fullName evidence="9">Cytochrome P450</fullName>
    </submittedName>
</protein>
<dbReference type="GO" id="GO:0005506">
    <property type="term" value="F:iron ion binding"/>
    <property type="evidence" value="ECO:0007669"/>
    <property type="project" value="InterPro"/>
</dbReference>
<dbReference type="InterPro" id="IPR002397">
    <property type="entry name" value="Cyt_P450_B"/>
</dbReference>
<keyword evidence="6 7" id="KW-0503">Monooxygenase</keyword>
<dbReference type="AlphaFoldDB" id="A0A0P4QZ85"/>
<evidence type="ECO:0000256" key="5">
    <source>
        <dbReference type="ARBA" id="ARBA00023004"/>
    </source>
</evidence>
<keyword evidence="10" id="KW-1185">Reference proteome</keyword>
<dbReference type="GO" id="GO:0020037">
    <property type="term" value="F:heme binding"/>
    <property type="evidence" value="ECO:0007669"/>
    <property type="project" value="InterPro"/>
</dbReference>
<dbReference type="EMBL" id="BBNO01000001">
    <property type="protein sequence ID" value="GAO05704.1"/>
    <property type="molecule type" value="Genomic_DNA"/>
</dbReference>
<evidence type="ECO:0000256" key="7">
    <source>
        <dbReference type="RuleBase" id="RU000461"/>
    </source>
</evidence>